<accession>S0A1U6</accession>
<name>S0A1U6_9CAUD</name>
<dbReference type="GeneID" id="16797299"/>
<dbReference type="EMBL" id="KC821622">
    <property type="protein sequence ID" value="AGO48780.1"/>
    <property type="molecule type" value="Genomic_DNA"/>
</dbReference>
<proteinExistence type="predicted"/>
<dbReference type="RefSeq" id="YP_008241079.1">
    <property type="nucleotide sequence ID" value="NC_021792.1"/>
</dbReference>
<evidence type="ECO:0000313" key="2">
    <source>
        <dbReference type="Proteomes" id="UP000014727"/>
    </source>
</evidence>
<gene>
    <name evidence="1" type="ORF">Phi46:3_gp036</name>
</gene>
<dbReference type="Proteomes" id="UP000014727">
    <property type="component" value="Segment"/>
</dbReference>
<reference evidence="1 2" key="1">
    <citation type="journal article" date="2013" name="Proc. Natl. Acad. Sci. U.S.A.">
        <title>Twelve previously unknown phage genera are ubiquitous in global oceans.</title>
        <authorList>
            <person name="Holmfeldt K."/>
            <person name="Solonenko N."/>
            <person name="Shah M."/>
            <person name="Corrier K."/>
            <person name="Riemann L."/>
            <person name="Verberkmoes N.C."/>
            <person name="Sullivan M.B."/>
        </authorList>
    </citation>
    <scope>NUCLEOTIDE SEQUENCE [LARGE SCALE GENOMIC DNA]</scope>
    <source>
        <strain evidence="1">Phi46:3</strain>
    </source>
</reference>
<protein>
    <submittedName>
        <fullName evidence="1">Uncharacterized protein</fullName>
    </submittedName>
</protein>
<evidence type="ECO:0000313" key="1">
    <source>
        <dbReference type="EMBL" id="AGO48780.1"/>
    </source>
</evidence>
<keyword evidence="2" id="KW-1185">Reference proteome</keyword>
<organism evidence="1 2">
    <name type="scientific">Cellulophaga phage phi46:3</name>
    <dbReference type="NCBI Taxonomy" id="1327985"/>
    <lineage>
        <taxon>Viruses</taxon>
        <taxon>Duplodnaviria</taxon>
        <taxon>Heunggongvirae</taxon>
        <taxon>Uroviricota</taxon>
        <taxon>Caudoviricetes</taxon>
        <taxon>Pachyviridae</taxon>
        <taxon>Bacelvirus</taxon>
        <taxon>Bacelvirus phi46tres</taxon>
    </lineage>
</organism>
<reference evidence="2" key="2">
    <citation type="submission" date="2013-03" db="EMBL/GenBank/DDBJ databases">
        <title>The Cellulophaga phages: a novel, diverse, and globally ubiquitous model system.</title>
        <authorList>
            <person name="Holmfeldt K."/>
            <person name="Solonenko N."/>
            <person name="Shah M."/>
            <person name="Corrier K."/>
            <person name="Riemann L."/>
            <person name="VerBerkmoes N.C."/>
            <person name="Sullivan M.B."/>
        </authorList>
    </citation>
    <scope>NUCLEOTIDE SEQUENCE [LARGE SCALE GENOMIC DNA]</scope>
</reference>
<dbReference type="KEGG" id="vg:16797299"/>
<sequence length="114" mass="13770">MINKFIDSGYNFKRPGYSIPLTKEDVRHIYLMQSDQLNVRRSGFDKYNDVSISENEFKLLYEESKSELSWFWDKDPIKYNKRKITSFPYYDLAQLEEALSNCENRIKEINQHKK</sequence>